<feature type="binding site" evidence="12">
    <location>
        <position position="461"/>
    </location>
    <ligand>
        <name>Mg(2+)</name>
        <dbReference type="ChEBI" id="CHEBI:18420"/>
    </ligand>
</feature>
<dbReference type="Gene3D" id="1.10.274.100">
    <property type="entry name" value="RNA polymerase Rpb1, domain 3"/>
    <property type="match status" value="1"/>
</dbReference>
<comment type="similarity">
    <text evidence="3">In the C-terminal section; belongs to the RNA polymerase beta' chain family.</text>
</comment>
<keyword evidence="6 12" id="KW-0548">Nucleotidyltransferase</keyword>
<protein>
    <recommendedName>
        <fullName evidence="12">DNA-directed RNA polymerase subunit beta'</fullName>
        <shortName evidence="12">RNAP subunit beta'</shortName>
        <ecNumber evidence="12">2.7.7.6</ecNumber>
    </recommendedName>
    <alternativeName>
        <fullName evidence="12">RNA polymerase subunit beta'</fullName>
    </alternativeName>
    <alternativeName>
        <fullName evidence="12">Transcriptase subunit beta'</fullName>
    </alternativeName>
</protein>
<feature type="binding site" evidence="12">
    <location>
        <position position="89"/>
    </location>
    <ligand>
        <name>Zn(2+)</name>
        <dbReference type="ChEBI" id="CHEBI:29105"/>
        <label>1</label>
    </ligand>
</feature>
<dbReference type="InterPro" id="IPR007066">
    <property type="entry name" value="RNA_pol_Rpb1_3"/>
</dbReference>
<dbReference type="CDD" id="cd02655">
    <property type="entry name" value="RNAP_beta'_C"/>
    <property type="match status" value="1"/>
</dbReference>
<evidence type="ECO:0000256" key="10">
    <source>
        <dbReference type="ARBA" id="ARBA00023163"/>
    </source>
</evidence>
<evidence type="ECO:0000256" key="13">
    <source>
        <dbReference type="RuleBase" id="RU004279"/>
    </source>
</evidence>
<feature type="binding site" evidence="12">
    <location>
        <position position="889"/>
    </location>
    <ligand>
        <name>Zn(2+)</name>
        <dbReference type="ChEBI" id="CHEBI:29105"/>
        <label>2</label>
    </ligand>
</feature>
<dbReference type="Pfam" id="PF04997">
    <property type="entry name" value="RNA_pol_Rpb1_1"/>
    <property type="match status" value="1"/>
</dbReference>
<dbReference type="Pfam" id="PF04998">
    <property type="entry name" value="RNA_pol_Rpb1_5"/>
    <property type="match status" value="1"/>
</dbReference>
<keyword evidence="7 12" id="KW-0479">Metal-binding</keyword>
<dbReference type="FunFam" id="1.10.132.30:FF:000003">
    <property type="entry name" value="DNA-directed RNA polymerase subunit beta"/>
    <property type="match status" value="1"/>
</dbReference>
<dbReference type="InterPro" id="IPR000722">
    <property type="entry name" value="RNA_pol_asu"/>
</dbReference>
<dbReference type="HAMAP" id="MF_01322">
    <property type="entry name" value="RNApol_bact_RpoC"/>
    <property type="match status" value="1"/>
</dbReference>
<dbReference type="Gene3D" id="1.10.132.30">
    <property type="match status" value="1"/>
</dbReference>
<dbReference type="GO" id="GO:0003899">
    <property type="term" value="F:DNA-directed RNA polymerase activity"/>
    <property type="evidence" value="ECO:0007669"/>
    <property type="project" value="UniProtKB-UniRule"/>
</dbReference>
<comment type="caution">
    <text evidence="15">The sequence shown here is derived from an EMBL/GenBank/DDBJ whole genome shotgun (WGS) entry which is preliminary data.</text>
</comment>
<evidence type="ECO:0000313" key="15">
    <source>
        <dbReference type="EMBL" id="OAQ14015.1"/>
    </source>
</evidence>
<dbReference type="GO" id="GO:0008270">
    <property type="term" value="F:zinc ion binding"/>
    <property type="evidence" value="ECO:0007669"/>
    <property type="project" value="UniProtKB-UniRule"/>
</dbReference>
<evidence type="ECO:0000256" key="2">
    <source>
        <dbReference type="ARBA" id="ARBA00007616"/>
    </source>
</evidence>
<dbReference type="Gene3D" id="1.10.40.90">
    <property type="match status" value="1"/>
</dbReference>
<dbReference type="InterPro" id="IPR038120">
    <property type="entry name" value="Rpb1_funnel_sf"/>
</dbReference>
<comment type="cofactor">
    <cofactor evidence="12">
        <name>Mg(2+)</name>
        <dbReference type="ChEBI" id="CHEBI:18420"/>
    </cofactor>
    <text evidence="12">Binds 1 Mg(2+) ion per subunit.</text>
</comment>
<reference evidence="15 16" key="1">
    <citation type="submission" date="2014-01" db="EMBL/GenBank/DDBJ databases">
        <authorList>
            <person name="Zuccon D."/>
        </authorList>
    </citation>
    <scope>NUCLEOTIDE SEQUENCE [LARGE SCALE GENOMIC DNA]</scope>
    <source>
        <strain evidence="15 16">Y31</strain>
    </source>
</reference>
<feature type="binding site" evidence="12">
    <location>
        <position position="86"/>
    </location>
    <ligand>
        <name>Zn(2+)</name>
        <dbReference type="ChEBI" id="CHEBI:29105"/>
        <label>1</label>
    </ligand>
</feature>
<sequence>MKDLVKFLKAQSKSSDDFDVIKIGLASPDKIRSWSFGEVKKPETINYRTFKPERDGLFCARIFGPVKDYECLCGKYKRLKHRGVICEKCGVEVTQTKVRRDRMGHIELACPVAHIWFLKSLPSRIGLILDMPLRDIERVLYFESYVVIEPGMTDLEKNQLLTEEQYWEAEERWGDEFEAKMGAEGIQALLKDLDLEHQCEVLREELQETNSETKRKKITKRLKLLEAFMQSGNKPEWMVMTVLPVLPPDLRPLVPLDGGRFATSDLNDLYRRVINRNNRLKRLLDLVAPDIIVRNEKRMLQESVDALLDNGRRGRAITGSNKRPLKSLADMIKGKQGRFRQNLLGKRVDYSGRSVITVGPYLRLHQCGLPKKMALELFRPFIYSKLESRGIASTIKAAKKMVEREDPIVWDILAEVIREHPILLNRAPTLHRLGIQAFEPLLIEGKAIQLHPLVCAAFNADFDGDQMAVHVPLTLEAQLEARALMMSTNNVLSPANGDPIIVPSQDVVLGLYYMTRDKVNGKGEGMYFLDPREAEKAYRTGQAELHARVKVRITEYEKNEAGEFEAKTSLVETTIGRAILWMIAPKGMPYSLFNQTLGKKAISKLINESYRRLGLKESVVFADQIMYTGFAYAARSGSSVGIDDMVIPEQKYSIIEAAEAEVAEIQEQFNAGLVTAGERYNKVIDIWAAANERVAKAMMENLSTEEVINREGNPEKQASFNSIFMMADSGARGSAAQIRQLAGMRGLMARPDGSIIETPITANFREGLNVLQYFISTHGARKGLADTALKTANSGYLTRRLVDVAQDLVIVEDDCGTEEGIVMTPHIEGGDEKVPLRELVLGRVVAEDVLKPGSDEVLIARNTLIDEKLCDVIDQNSVDSIKVRSVVTCNTDFGVCAKCYGRDLARGHLINQGEAVGVIAAQSIGEPGTQLTMRTFHIGGAASAAAKESSVQVKNAGTIKLANAKFVTNKDGKIVLTSRNTELTVIDSFGRTKENYKVPYGAVLSKNDGAEVTAGEVVANWDPHTMPIISEVSGFIKFADIVDGLTVTRQTDELTGLSSIVVQDAGERPTAGKDLRPALKLVDAQGNDILHNDTPVQYILPGKAIVSLNEGAEVSVGEALARIPQESTGTKDITGGLPRVADLFEARKPKEPAILAEISGIVSFGKETKGKRRLVITPAEGEAHEEMIPKWRQLNVFEGEMVQRGDVISDGAETPHDILRLRGVHAVTDYIVNEVQEVYRLQGVKINDKHIEVIVRQMLRKAIITNAYDSEFLEGEQVEVARVKIVNRKREAEGKPLVEFERELLGITKASLATESFISAASFQETTRVLTEAAVAGKRDELRGLKENVIVGRLIPAGTGFAYHKERAKRRAAGEEFSLNIEAAAPVSSFASAEDIEAETQSFIADDATSSLAALLNAGMDEVEE</sequence>
<comment type="function">
    <text evidence="12 13">DNA-dependent RNA polymerase catalyzes the transcription of DNA into RNA using the four ribonucleoside triphosphates as substrates.</text>
</comment>
<dbReference type="GO" id="GO:0003677">
    <property type="term" value="F:DNA binding"/>
    <property type="evidence" value="ECO:0007669"/>
    <property type="project" value="UniProtKB-UniRule"/>
</dbReference>
<keyword evidence="4 12" id="KW-0240">DNA-directed RNA polymerase</keyword>
<dbReference type="EC" id="2.7.7.6" evidence="12"/>
<dbReference type="NCBIfam" id="TIGR02386">
    <property type="entry name" value="rpoC_TIGR"/>
    <property type="match status" value="1"/>
</dbReference>
<comment type="similarity">
    <text evidence="1 12 13">Belongs to the RNA polymerase beta' chain family.</text>
</comment>
<feature type="binding site" evidence="12">
    <location>
        <position position="71"/>
    </location>
    <ligand>
        <name>Zn(2+)</name>
        <dbReference type="ChEBI" id="CHEBI:29105"/>
        <label>1</label>
    </ligand>
</feature>
<dbReference type="Gene3D" id="1.10.1790.20">
    <property type="match status" value="1"/>
</dbReference>
<comment type="cofactor">
    <cofactor evidence="12">
        <name>Zn(2+)</name>
        <dbReference type="ChEBI" id="CHEBI:29105"/>
    </cofactor>
    <text evidence="12">Binds 2 Zn(2+) ions per subunit.</text>
</comment>
<keyword evidence="8 12" id="KW-0862">Zinc</keyword>
<dbReference type="InterPro" id="IPR007080">
    <property type="entry name" value="RNA_pol_Rpb1_1"/>
</dbReference>
<feature type="binding site" evidence="12">
    <location>
        <position position="815"/>
    </location>
    <ligand>
        <name>Zn(2+)</name>
        <dbReference type="ChEBI" id="CHEBI:29105"/>
        <label>2</label>
    </ligand>
</feature>
<dbReference type="InterPro" id="IPR012754">
    <property type="entry name" value="DNA-dir_RpoC_beta_prime_bact"/>
</dbReference>
<evidence type="ECO:0000256" key="6">
    <source>
        <dbReference type="ARBA" id="ARBA00022695"/>
    </source>
</evidence>
<evidence type="ECO:0000256" key="5">
    <source>
        <dbReference type="ARBA" id="ARBA00022679"/>
    </source>
</evidence>
<dbReference type="RefSeq" id="WP_064318548.1">
    <property type="nucleotide sequence ID" value="NZ_JACI01000002.1"/>
</dbReference>
<dbReference type="GO" id="GO:0000287">
    <property type="term" value="F:magnesium ion binding"/>
    <property type="evidence" value="ECO:0007669"/>
    <property type="project" value="UniProtKB-UniRule"/>
</dbReference>
<gene>
    <name evidence="12" type="primary">rpoC</name>
    <name evidence="15" type="ORF">F480_06345</name>
</gene>
<dbReference type="GO" id="GO:0000428">
    <property type="term" value="C:DNA-directed RNA polymerase complex"/>
    <property type="evidence" value="ECO:0007669"/>
    <property type="project" value="UniProtKB-KW"/>
</dbReference>
<feature type="domain" description="RNA polymerase N-terminal" evidence="14">
    <location>
        <begin position="236"/>
        <end position="515"/>
    </location>
</feature>
<dbReference type="EMBL" id="JACI01000002">
    <property type="protein sequence ID" value="OAQ14015.1"/>
    <property type="molecule type" value="Genomic_DNA"/>
</dbReference>
<evidence type="ECO:0000256" key="7">
    <source>
        <dbReference type="ARBA" id="ARBA00022723"/>
    </source>
</evidence>
<dbReference type="Gene3D" id="2.40.40.20">
    <property type="match status" value="1"/>
</dbReference>
<comment type="similarity">
    <text evidence="2">In the N-terminal section; belongs to the RNA polymerase beta chain family.</text>
</comment>
<name>A0A179CVV3_BIBTR</name>
<dbReference type="Proteomes" id="UP000078358">
    <property type="component" value="Unassembled WGS sequence"/>
</dbReference>
<keyword evidence="5 12" id="KW-0808">Transferase</keyword>
<dbReference type="SUPFAM" id="SSF64484">
    <property type="entry name" value="beta and beta-prime subunits of DNA dependent RNA-polymerase"/>
    <property type="match status" value="1"/>
</dbReference>
<dbReference type="InterPro" id="IPR007081">
    <property type="entry name" value="RNA_pol_Rpb1_5"/>
</dbReference>
<evidence type="ECO:0000256" key="8">
    <source>
        <dbReference type="ARBA" id="ARBA00022833"/>
    </source>
</evidence>
<evidence type="ECO:0000256" key="9">
    <source>
        <dbReference type="ARBA" id="ARBA00022842"/>
    </source>
</evidence>
<evidence type="ECO:0000259" key="14">
    <source>
        <dbReference type="SMART" id="SM00663"/>
    </source>
</evidence>
<dbReference type="Pfam" id="PF04983">
    <property type="entry name" value="RNA_pol_Rpb1_3"/>
    <property type="match status" value="1"/>
</dbReference>
<feature type="binding site" evidence="12">
    <location>
        <position position="465"/>
    </location>
    <ligand>
        <name>Mg(2+)</name>
        <dbReference type="ChEBI" id="CHEBI:18420"/>
    </ligand>
</feature>
<dbReference type="FunFam" id="1.10.150.390:FF:000002">
    <property type="entry name" value="DNA-directed RNA polymerase subunit beta"/>
    <property type="match status" value="1"/>
</dbReference>
<dbReference type="Pfam" id="PF05000">
    <property type="entry name" value="RNA_pol_Rpb1_4"/>
    <property type="match status" value="1"/>
</dbReference>
<dbReference type="PATRIC" id="fig|1261658.3.peg.1255"/>
<evidence type="ECO:0000256" key="3">
    <source>
        <dbReference type="ARBA" id="ARBA00009839"/>
    </source>
</evidence>
<dbReference type="SMART" id="SM00663">
    <property type="entry name" value="RPOLA_N"/>
    <property type="match status" value="1"/>
</dbReference>
<organism evidence="15 16">
    <name type="scientific">Bibersteinia trehalosi Y31</name>
    <dbReference type="NCBI Taxonomy" id="1261658"/>
    <lineage>
        <taxon>Bacteria</taxon>
        <taxon>Pseudomonadati</taxon>
        <taxon>Pseudomonadota</taxon>
        <taxon>Gammaproteobacteria</taxon>
        <taxon>Pasteurellales</taxon>
        <taxon>Pasteurellaceae</taxon>
        <taxon>Bibersteinia</taxon>
    </lineage>
</organism>
<feature type="binding site" evidence="12">
    <location>
        <position position="73"/>
    </location>
    <ligand>
        <name>Zn(2+)</name>
        <dbReference type="ChEBI" id="CHEBI:29105"/>
        <label>1</label>
    </ligand>
</feature>
<feature type="binding site" evidence="12">
    <location>
        <position position="899"/>
    </location>
    <ligand>
        <name>Zn(2+)</name>
        <dbReference type="ChEBI" id="CHEBI:29105"/>
        <label>2</label>
    </ligand>
</feature>
<evidence type="ECO:0000313" key="16">
    <source>
        <dbReference type="Proteomes" id="UP000078358"/>
    </source>
</evidence>
<dbReference type="InterPro" id="IPR044893">
    <property type="entry name" value="RNA_pol_Rpb1_clamp_domain"/>
</dbReference>
<evidence type="ECO:0000256" key="11">
    <source>
        <dbReference type="ARBA" id="ARBA00048552"/>
    </source>
</evidence>
<accession>A0A179CVV3</accession>
<dbReference type="InterPro" id="IPR045867">
    <property type="entry name" value="DNA-dir_RpoC_beta_prime"/>
</dbReference>
<dbReference type="PANTHER" id="PTHR19376:SF54">
    <property type="entry name" value="DNA-DIRECTED RNA POLYMERASE SUBUNIT BETA"/>
    <property type="match status" value="1"/>
</dbReference>
<evidence type="ECO:0000256" key="12">
    <source>
        <dbReference type="HAMAP-Rule" id="MF_01322"/>
    </source>
</evidence>
<evidence type="ECO:0000256" key="4">
    <source>
        <dbReference type="ARBA" id="ARBA00022478"/>
    </source>
</evidence>
<dbReference type="CDD" id="cd01609">
    <property type="entry name" value="RNAP_beta'_N"/>
    <property type="match status" value="1"/>
</dbReference>
<keyword evidence="9 12" id="KW-0460">Magnesium</keyword>
<keyword evidence="10 12" id="KW-0804">Transcription</keyword>
<dbReference type="Gene3D" id="2.40.50.100">
    <property type="match status" value="3"/>
</dbReference>
<dbReference type="InterPro" id="IPR006592">
    <property type="entry name" value="RNA_pol_N"/>
</dbReference>
<dbReference type="Gene3D" id="4.10.860.120">
    <property type="entry name" value="RNA polymerase II, clamp domain"/>
    <property type="match status" value="1"/>
</dbReference>
<dbReference type="FunFam" id="4.10.860.120:FF:000001">
    <property type="entry name" value="DNA-directed RNA polymerase subunit beta"/>
    <property type="match status" value="1"/>
</dbReference>
<comment type="subunit">
    <text evidence="12">The RNAP catalytic core consists of 2 alpha, 1 beta, 1 beta' and 1 omega subunit. When a sigma factor is associated with the core the holoenzyme is formed, which can initiate transcription.</text>
</comment>
<feature type="binding site" evidence="12">
    <location>
        <position position="896"/>
    </location>
    <ligand>
        <name>Zn(2+)</name>
        <dbReference type="ChEBI" id="CHEBI:29105"/>
        <label>2</label>
    </ligand>
</feature>
<dbReference type="InterPro" id="IPR042102">
    <property type="entry name" value="RNA_pol_Rpb1_3_sf"/>
</dbReference>
<dbReference type="InterPro" id="IPR007083">
    <property type="entry name" value="RNA_pol_Rpb1_4"/>
</dbReference>
<proteinExistence type="inferred from homology"/>
<dbReference type="Gene3D" id="1.10.150.390">
    <property type="match status" value="1"/>
</dbReference>
<feature type="binding site" evidence="12">
    <location>
        <position position="463"/>
    </location>
    <ligand>
        <name>Mg(2+)</name>
        <dbReference type="ChEBI" id="CHEBI:18420"/>
    </ligand>
</feature>
<evidence type="ECO:0000256" key="1">
    <source>
        <dbReference type="ARBA" id="ARBA00006460"/>
    </source>
</evidence>
<dbReference type="PANTHER" id="PTHR19376">
    <property type="entry name" value="DNA-DIRECTED RNA POLYMERASE"/>
    <property type="match status" value="1"/>
</dbReference>
<comment type="catalytic activity">
    <reaction evidence="11 12 13">
        <text>RNA(n) + a ribonucleoside 5'-triphosphate = RNA(n+1) + diphosphate</text>
        <dbReference type="Rhea" id="RHEA:21248"/>
        <dbReference type="Rhea" id="RHEA-COMP:14527"/>
        <dbReference type="Rhea" id="RHEA-COMP:17342"/>
        <dbReference type="ChEBI" id="CHEBI:33019"/>
        <dbReference type="ChEBI" id="CHEBI:61557"/>
        <dbReference type="ChEBI" id="CHEBI:140395"/>
        <dbReference type="EC" id="2.7.7.6"/>
    </reaction>
</comment>
<dbReference type="GO" id="GO:0006351">
    <property type="term" value="P:DNA-templated transcription"/>
    <property type="evidence" value="ECO:0007669"/>
    <property type="project" value="UniProtKB-UniRule"/>
</dbReference>
<dbReference type="Pfam" id="PF00623">
    <property type="entry name" value="RNA_pol_Rpb1_2"/>
    <property type="match status" value="1"/>
</dbReference>